<keyword evidence="2" id="KW-0378">Hydrolase</keyword>
<feature type="non-terminal residue" evidence="2">
    <location>
        <position position="138"/>
    </location>
</feature>
<reference evidence="2 3" key="1">
    <citation type="submission" date="2019-09" db="EMBL/GenBank/DDBJ databases">
        <title>Draft genome sequences of 48 bacterial type strains from the CCUG.</title>
        <authorList>
            <person name="Tunovic T."/>
            <person name="Pineiro-Iglesias B."/>
            <person name="Unosson C."/>
            <person name="Inganas E."/>
            <person name="Ohlen M."/>
            <person name="Cardew S."/>
            <person name="Jensie-Markopoulos S."/>
            <person name="Salva-Serra F."/>
            <person name="Jaen-Luchoro D."/>
            <person name="Karlsson R."/>
            <person name="Svensson-Stadler L."/>
            <person name="Chun J."/>
            <person name="Moore E."/>
        </authorList>
    </citation>
    <scope>NUCLEOTIDE SEQUENCE [LARGE SCALE GENOMIC DNA]</scope>
    <source>
        <strain evidence="2 3">CCUG 65687</strain>
    </source>
</reference>
<name>A0A6L3N684_9BURK</name>
<dbReference type="InterPro" id="IPR029058">
    <property type="entry name" value="AB_hydrolase_fold"/>
</dbReference>
<dbReference type="GO" id="GO:0016787">
    <property type="term" value="F:hydrolase activity"/>
    <property type="evidence" value="ECO:0007669"/>
    <property type="project" value="UniProtKB-KW"/>
</dbReference>
<dbReference type="Pfam" id="PF12697">
    <property type="entry name" value="Abhydrolase_6"/>
    <property type="match status" value="1"/>
</dbReference>
<accession>A0A6L3N684</accession>
<dbReference type="AlphaFoldDB" id="A0A6L3N684"/>
<evidence type="ECO:0000259" key="1">
    <source>
        <dbReference type="Pfam" id="PF12697"/>
    </source>
</evidence>
<dbReference type="Gene3D" id="3.40.50.1820">
    <property type="entry name" value="alpha/beta hydrolase"/>
    <property type="match status" value="1"/>
</dbReference>
<protein>
    <submittedName>
        <fullName evidence="2">Alpha/beta hydrolase</fullName>
    </submittedName>
</protein>
<organism evidence="2 3">
    <name type="scientific">Burkholderia territorii</name>
    <dbReference type="NCBI Taxonomy" id="1503055"/>
    <lineage>
        <taxon>Bacteria</taxon>
        <taxon>Pseudomonadati</taxon>
        <taxon>Pseudomonadota</taxon>
        <taxon>Betaproteobacteria</taxon>
        <taxon>Burkholderiales</taxon>
        <taxon>Burkholderiaceae</taxon>
        <taxon>Burkholderia</taxon>
        <taxon>Burkholderia cepacia complex</taxon>
    </lineage>
</organism>
<dbReference type="RefSeq" id="WP_151007241.1">
    <property type="nucleotide sequence ID" value="NZ_VZOL01001130.1"/>
</dbReference>
<evidence type="ECO:0000313" key="2">
    <source>
        <dbReference type="EMBL" id="KAB0641971.1"/>
    </source>
</evidence>
<dbReference type="Proteomes" id="UP000473571">
    <property type="component" value="Unassembled WGS sequence"/>
</dbReference>
<comment type="caution">
    <text evidence="2">The sequence shown here is derived from an EMBL/GenBank/DDBJ whole genome shotgun (WGS) entry which is preliminary data.</text>
</comment>
<dbReference type="SUPFAM" id="SSF53474">
    <property type="entry name" value="alpha/beta-Hydrolases"/>
    <property type="match status" value="1"/>
</dbReference>
<gene>
    <name evidence="2" type="ORF">F7R13_33910</name>
</gene>
<sequence length="138" mass="15910">MKDILHFSHANGFPASTYRTIFAELADDYELRYIERIGHDRRYPVTRDWPHLVEQLLDDIGSRYERPVWLVGHSLGGYLSLMAALKKPHWVRGVVMIDSPIIAGWRAGALRASQWAGLDERLSPAAATRKRRTRWASR</sequence>
<dbReference type="InterPro" id="IPR000073">
    <property type="entry name" value="AB_hydrolase_1"/>
</dbReference>
<evidence type="ECO:0000313" key="3">
    <source>
        <dbReference type="Proteomes" id="UP000473571"/>
    </source>
</evidence>
<dbReference type="EMBL" id="VZOL01001130">
    <property type="protein sequence ID" value="KAB0641971.1"/>
    <property type="molecule type" value="Genomic_DNA"/>
</dbReference>
<feature type="domain" description="AB hydrolase-1" evidence="1">
    <location>
        <begin position="9"/>
        <end position="124"/>
    </location>
</feature>
<proteinExistence type="predicted"/>